<comment type="caution">
    <text evidence="3">The sequence shown here is derived from an EMBL/GenBank/DDBJ whole genome shotgun (WGS) entry which is preliminary data.</text>
</comment>
<evidence type="ECO:0000313" key="3">
    <source>
        <dbReference type="EMBL" id="MFC7344930.1"/>
    </source>
</evidence>
<evidence type="ECO:0000313" key="4">
    <source>
        <dbReference type="Proteomes" id="UP001596504"/>
    </source>
</evidence>
<organism evidence="3 4">
    <name type="scientific">Saccharopolyspora griseoalba</name>
    <dbReference type="NCBI Taxonomy" id="1431848"/>
    <lineage>
        <taxon>Bacteria</taxon>
        <taxon>Bacillati</taxon>
        <taxon>Actinomycetota</taxon>
        <taxon>Actinomycetes</taxon>
        <taxon>Pseudonocardiales</taxon>
        <taxon>Pseudonocardiaceae</taxon>
        <taxon>Saccharopolyspora</taxon>
    </lineage>
</organism>
<gene>
    <name evidence="3" type="ORF">ACFQRI_26260</name>
</gene>
<dbReference type="EMBL" id="JBHTCJ010000021">
    <property type="protein sequence ID" value="MFC7344930.1"/>
    <property type="molecule type" value="Genomic_DNA"/>
</dbReference>
<accession>A0ABW2LTU5</accession>
<dbReference type="Proteomes" id="UP001596504">
    <property type="component" value="Unassembled WGS sequence"/>
</dbReference>
<feature type="domain" description="Insertion element IS402-like" evidence="2">
    <location>
        <begin position="54"/>
        <end position="125"/>
    </location>
</feature>
<evidence type="ECO:0000256" key="1">
    <source>
        <dbReference type="SAM" id="MobiDB-lite"/>
    </source>
</evidence>
<dbReference type="RefSeq" id="WP_380673202.1">
    <property type="nucleotide sequence ID" value="NZ_JBHTCJ010000021.1"/>
</dbReference>
<name>A0ABW2LTU5_9PSEU</name>
<evidence type="ECO:0000259" key="2">
    <source>
        <dbReference type="Pfam" id="PF13340"/>
    </source>
</evidence>
<dbReference type="PANTHER" id="PTHR46637:SF1">
    <property type="entry name" value="BLL5188 PROTEIN"/>
    <property type="match status" value="1"/>
</dbReference>
<keyword evidence="4" id="KW-1185">Reference proteome</keyword>
<dbReference type="Pfam" id="PF13340">
    <property type="entry name" value="DUF4096"/>
    <property type="match status" value="1"/>
</dbReference>
<dbReference type="PANTHER" id="PTHR46637">
    <property type="entry name" value="TIS1421-TRANSPOSASE PROTEIN A"/>
    <property type="match status" value="1"/>
</dbReference>
<sequence>MSACRPFAPIRCGVGRAAQPRRTQRGAGLLGKSSANTRQKPRHSSAMASDDRELSDAQWQAVRVVVPEWRQRGRPWRQHRQVINGILWVLGTGASWRSLPSRYGPWQTAYSRYRRWRHDGTWDRIQVLLQDTHED</sequence>
<feature type="region of interest" description="Disordered" evidence="1">
    <location>
        <begin position="15"/>
        <end position="55"/>
    </location>
</feature>
<dbReference type="InterPro" id="IPR052909">
    <property type="entry name" value="Transposase_6_like"/>
</dbReference>
<protein>
    <submittedName>
        <fullName evidence="3">Transposase</fullName>
    </submittedName>
</protein>
<proteinExistence type="predicted"/>
<dbReference type="InterPro" id="IPR025161">
    <property type="entry name" value="IS402-like_dom"/>
</dbReference>
<reference evidence="4" key="1">
    <citation type="journal article" date="2019" name="Int. J. Syst. Evol. Microbiol.">
        <title>The Global Catalogue of Microorganisms (GCM) 10K type strain sequencing project: providing services to taxonomists for standard genome sequencing and annotation.</title>
        <authorList>
            <consortium name="The Broad Institute Genomics Platform"/>
            <consortium name="The Broad Institute Genome Sequencing Center for Infectious Disease"/>
            <person name="Wu L."/>
            <person name="Ma J."/>
        </authorList>
    </citation>
    <scope>NUCLEOTIDE SEQUENCE [LARGE SCALE GENOMIC DNA]</scope>
    <source>
        <strain evidence="4">WLHS5</strain>
    </source>
</reference>